<feature type="binding site" evidence="8">
    <location>
        <position position="210"/>
    </location>
    <ligand>
        <name>Zn(2+)</name>
        <dbReference type="ChEBI" id="CHEBI:29105"/>
    </ligand>
</feature>
<dbReference type="eggNOG" id="COG1820">
    <property type="taxonomic scope" value="Bacteria"/>
</dbReference>
<comment type="cofactor">
    <cofactor evidence="8">
        <name>a divalent metal cation</name>
        <dbReference type="ChEBI" id="CHEBI:60240"/>
    </cofactor>
    <text evidence="8">Binds 1 divalent metal cation per subunit.</text>
</comment>
<dbReference type="AlphaFoldDB" id="S2W7F3"/>
<feature type="binding site" evidence="7">
    <location>
        <begin position="330"/>
        <end position="332"/>
    </location>
    <ligand>
        <name>substrate</name>
    </ligand>
</feature>
<feature type="compositionally biased region" description="Low complexity" evidence="9">
    <location>
        <begin position="47"/>
        <end position="60"/>
    </location>
</feature>
<dbReference type="InterPro" id="IPR006680">
    <property type="entry name" value="Amidohydro-rel"/>
</dbReference>
<feature type="compositionally biased region" description="Basic and acidic residues" evidence="9">
    <location>
        <begin position="34"/>
        <end position="46"/>
    </location>
</feature>
<keyword evidence="4 5" id="KW-0119">Carbohydrate metabolism</keyword>
<evidence type="ECO:0000313" key="11">
    <source>
        <dbReference type="EMBL" id="EPD28547.1"/>
    </source>
</evidence>
<dbReference type="GO" id="GO:0046872">
    <property type="term" value="F:metal ion binding"/>
    <property type="evidence" value="ECO:0007669"/>
    <property type="project" value="UniProtKB-KW"/>
</dbReference>
<dbReference type="GO" id="GO:0008448">
    <property type="term" value="F:N-acetylglucosamine-6-phosphate deacetylase activity"/>
    <property type="evidence" value="ECO:0007669"/>
    <property type="project" value="InterPro"/>
</dbReference>
<comment type="caution">
    <text evidence="11">The sequence shown here is derived from an EMBL/GenBank/DDBJ whole genome shotgun (WGS) entry which is preliminary data.</text>
</comment>
<dbReference type="Proteomes" id="UP000014393">
    <property type="component" value="Unassembled WGS sequence"/>
</dbReference>
<dbReference type="InterPro" id="IPR011059">
    <property type="entry name" value="Metal-dep_hydrolase_composite"/>
</dbReference>
<proteinExistence type="inferred from homology"/>
<sequence>MGFLYGRAALPGGVRECDIAWDNGVFTRVAPSETRLHKPTKNDDAAPGHQAAAAAGADSGGELPEGWLILPGLVDEHCHGGGGASFPDAADSAEVAQAAGEHLAHGTTSIAAALTTLSVERMEAGARLLADAVEDGTLAAILIEGPFLSSERAGAQNPAYLETPSVEIASRLLDAARGHAWGMTLAPELSGASEVVDLLLKRGVVPTWGHTHAEAGPARELQERAVAGGATPVATHLFNAMRELRHRAPGPVAEYLAAARRGSCVVELIGDGVHISSELVRNVVEIVGPENIALITDAMAAAGMADGTYELGGLRVHVTDGQARLRGGNLAGGTSHLLDIVRTVVGAGVEVSDAVTMASATPARVMGLDDRGALEVGKRADLLVVDEELRPRRVYRAGKLVAQDGKLVA</sequence>
<evidence type="ECO:0000256" key="1">
    <source>
        <dbReference type="ARBA" id="ARBA00010716"/>
    </source>
</evidence>
<dbReference type="OrthoDB" id="9776488at2"/>
<evidence type="ECO:0000256" key="4">
    <source>
        <dbReference type="ARBA" id="ARBA00023277"/>
    </source>
</evidence>
<feature type="binding site" evidence="7">
    <location>
        <position position="274"/>
    </location>
    <ligand>
        <name>substrate</name>
    </ligand>
</feature>
<evidence type="ECO:0000256" key="6">
    <source>
        <dbReference type="PIRSR" id="PIRSR038994-1"/>
    </source>
</evidence>
<dbReference type="PANTHER" id="PTHR11113">
    <property type="entry name" value="N-ACETYLGLUCOSAMINE-6-PHOSPHATE DEACETYLASE"/>
    <property type="match status" value="1"/>
</dbReference>
<dbReference type="SUPFAM" id="SSF51556">
    <property type="entry name" value="Metallo-dependent hydrolases"/>
    <property type="match status" value="1"/>
</dbReference>
<evidence type="ECO:0000256" key="8">
    <source>
        <dbReference type="PIRSR" id="PIRSR038994-3"/>
    </source>
</evidence>
<comment type="similarity">
    <text evidence="1 5">Belongs to the metallo-dependent hydrolases superfamily. NagA family.</text>
</comment>
<dbReference type="PATRIC" id="fig|883067.3.peg.73"/>
<name>S2W7F3_9ACTO</name>
<dbReference type="Pfam" id="PF01979">
    <property type="entry name" value="Amidohydro_1"/>
    <property type="match status" value="1"/>
</dbReference>
<evidence type="ECO:0000259" key="10">
    <source>
        <dbReference type="Pfam" id="PF01979"/>
    </source>
</evidence>
<feature type="binding site" evidence="7">
    <location>
        <begin position="239"/>
        <end position="240"/>
    </location>
    <ligand>
        <name>substrate</name>
    </ligand>
</feature>
<keyword evidence="3 5" id="KW-0378">Hydrolase</keyword>
<dbReference type="PIRSF" id="PIRSF038994">
    <property type="entry name" value="NagA"/>
    <property type="match status" value="1"/>
</dbReference>
<dbReference type="STRING" id="59505.FB03_08485"/>
<evidence type="ECO:0000256" key="2">
    <source>
        <dbReference type="ARBA" id="ARBA00022723"/>
    </source>
</evidence>
<evidence type="ECO:0000256" key="5">
    <source>
        <dbReference type="PIRNR" id="PIRNR038994"/>
    </source>
</evidence>
<feature type="binding site" evidence="7">
    <location>
        <position position="247"/>
    </location>
    <ligand>
        <name>substrate</name>
    </ligand>
</feature>
<dbReference type="PANTHER" id="PTHR11113:SF14">
    <property type="entry name" value="N-ACETYLGLUCOSAMINE-6-PHOSPHATE DEACETYLASE"/>
    <property type="match status" value="1"/>
</dbReference>
<protein>
    <submittedName>
        <fullName evidence="11">N-acetylglucosamine-6-phosphate deacetylase</fullName>
    </submittedName>
</protein>
<organism evidence="11 12">
    <name type="scientific">Actinotignum schaalii FB123-CNA-2</name>
    <dbReference type="NCBI Taxonomy" id="883067"/>
    <lineage>
        <taxon>Bacteria</taxon>
        <taxon>Bacillati</taxon>
        <taxon>Actinomycetota</taxon>
        <taxon>Actinomycetes</taxon>
        <taxon>Actinomycetales</taxon>
        <taxon>Actinomycetaceae</taxon>
        <taxon>Actinotignum</taxon>
    </lineage>
</organism>
<dbReference type="SUPFAM" id="SSF51338">
    <property type="entry name" value="Composite domain of metallo-dependent hydrolases"/>
    <property type="match status" value="1"/>
</dbReference>
<keyword evidence="12" id="KW-1185">Reference proteome</keyword>
<dbReference type="Gene3D" id="3.20.20.140">
    <property type="entry name" value="Metal-dependent hydrolases"/>
    <property type="match status" value="1"/>
</dbReference>
<dbReference type="RefSeq" id="WP_016441721.1">
    <property type="nucleotide sequence ID" value="NZ_KE150262.1"/>
</dbReference>
<accession>S2W7F3</accession>
<feature type="region of interest" description="Disordered" evidence="9">
    <location>
        <begin position="32"/>
        <end position="60"/>
    </location>
</feature>
<feature type="active site" description="Proton donor/acceptor" evidence="6">
    <location>
        <position position="297"/>
    </location>
</feature>
<feature type="binding site" evidence="8">
    <location>
        <position position="144"/>
    </location>
    <ligand>
        <name>Zn(2+)</name>
        <dbReference type="ChEBI" id="CHEBI:29105"/>
    </ligand>
</feature>
<feature type="domain" description="Amidohydrolase-related" evidence="10">
    <location>
        <begin position="69"/>
        <end position="400"/>
    </location>
</feature>
<feature type="binding site" evidence="7">
    <location>
        <position position="155"/>
    </location>
    <ligand>
        <name>substrate</name>
    </ligand>
</feature>
<dbReference type="InterPro" id="IPR032466">
    <property type="entry name" value="Metal_Hydrolase"/>
</dbReference>
<dbReference type="HOGENOM" id="CLU_032482_1_2_11"/>
<dbReference type="InterPro" id="IPR003764">
    <property type="entry name" value="GlcNAc_6-P_deAcase"/>
</dbReference>
<feature type="binding site" evidence="8">
    <location>
        <position position="236"/>
    </location>
    <ligand>
        <name>Zn(2+)</name>
        <dbReference type="ChEBI" id="CHEBI:29105"/>
    </ligand>
</feature>
<dbReference type="GO" id="GO:0006046">
    <property type="term" value="P:N-acetylglucosamine catabolic process"/>
    <property type="evidence" value="ECO:0007669"/>
    <property type="project" value="TreeGrafter"/>
</dbReference>
<evidence type="ECO:0000313" key="12">
    <source>
        <dbReference type="Proteomes" id="UP000014393"/>
    </source>
</evidence>
<evidence type="ECO:0000256" key="3">
    <source>
        <dbReference type="ARBA" id="ARBA00022801"/>
    </source>
</evidence>
<dbReference type="EMBL" id="AGWM01000002">
    <property type="protein sequence ID" value="EPD28547.1"/>
    <property type="molecule type" value="Genomic_DNA"/>
</dbReference>
<evidence type="ECO:0000256" key="9">
    <source>
        <dbReference type="SAM" id="MobiDB-lite"/>
    </source>
</evidence>
<dbReference type="Gene3D" id="2.30.40.10">
    <property type="entry name" value="Urease, subunit C, domain 1"/>
    <property type="match status" value="1"/>
</dbReference>
<gene>
    <name evidence="11" type="ORF">HMPREF9237_00073</name>
</gene>
<evidence type="ECO:0000256" key="7">
    <source>
        <dbReference type="PIRSR" id="PIRSR038994-2"/>
    </source>
</evidence>
<reference evidence="11 12" key="1">
    <citation type="submission" date="2013-05" db="EMBL/GenBank/DDBJ databases">
        <title>The Genome Sequence of Actinobaculum schaalii FB123-CNA2.</title>
        <authorList>
            <consortium name="The Broad Institute Genomics Platform"/>
            <person name="Earl A."/>
            <person name="Ward D."/>
            <person name="Feldgarden M."/>
            <person name="Gevers D."/>
            <person name="Saerens B."/>
            <person name="Vaneechoutte M."/>
            <person name="Walker B."/>
            <person name="Young S."/>
            <person name="Zeng Q."/>
            <person name="Gargeya S."/>
            <person name="Fitzgerald M."/>
            <person name="Haas B."/>
            <person name="Abouelleil A."/>
            <person name="Allen A.W."/>
            <person name="Alvarado L."/>
            <person name="Arachchi H.M."/>
            <person name="Berlin A.M."/>
            <person name="Chapman S.B."/>
            <person name="Gainer-Dewar J."/>
            <person name="Goldberg J."/>
            <person name="Griggs A."/>
            <person name="Gujja S."/>
            <person name="Hansen M."/>
            <person name="Howarth C."/>
            <person name="Imamovic A."/>
            <person name="Ireland A."/>
            <person name="Larimer J."/>
            <person name="McCowan C."/>
            <person name="Murphy C."/>
            <person name="Pearson M."/>
            <person name="Poon T.W."/>
            <person name="Priest M."/>
            <person name="Roberts A."/>
            <person name="Saif S."/>
            <person name="Shea T."/>
            <person name="Sisk P."/>
            <person name="Sykes S."/>
            <person name="Wortman J."/>
            <person name="Nusbaum C."/>
            <person name="Birren B."/>
        </authorList>
    </citation>
    <scope>NUCLEOTIDE SEQUENCE [LARGE SCALE GENOMIC DNA]</scope>
    <source>
        <strain evidence="11 12">FB123-CNA-2</strain>
    </source>
</reference>
<keyword evidence="2 8" id="KW-0479">Metal-binding</keyword>